<name>A0A2K1KV63_PHYPA</name>
<sequence length="137" mass="15306">MTSFDEERRVRRLGSTTGRSDVDVVAVVVAVDDGDDDDEGSSLATNFFSHLLSLGIFRDELFVNGPFRPSTRAYFRRISTLASRSYKSMIPGNPTVAQFSCAIFPQVPSPETGQDSTLVFELVSNRAWPRFFTYLSH</sequence>
<reference evidence="1 3" key="2">
    <citation type="journal article" date="2018" name="Plant J.">
        <title>The Physcomitrella patens chromosome-scale assembly reveals moss genome structure and evolution.</title>
        <authorList>
            <person name="Lang D."/>
            <person name="Ullrich K.K."/>
            <person name="Murat F."/>
            <person name="Fuchs J."/>
            <person name="Jenkins J."/>
            <person name="Haas F.B."/>
            <person name="Piednoel M."/>
            <person name="Gundlach H."/>
            <person name="Van Bel M."/>
            <person name="Meyberg R."/>
            <person name="Vives C."/>
            <person name="Morata J."/>
            <person name="Symeonidi A."/>
            <person name="Hiss M."/>
            <person name="Muchero W."/>
            <person name="Kamisugi Y."/>
            <person name="Saleh O."/>
            <person name="Blanc G."/>
            <person name="Decker E.L."/>
            <person name="van Gessel N."/>
            <person name="Grimwood J."/>
            <person name="Hayes R.D."/>
            <person name="Graham S.W."/>
            <person name="Gunter L.E."/>
            <person name="McDaniel S.F."/>
            <person name="Hoernstein S.N.W."/>
            <person name="Larsson A."/>
            <person name="Li F.W."/>
            <person name="Perroud P.F."/>
            <person name="Phillips J."/>
            <person name="Ranjan P."/>
            <person name="Rokshar D.S."/>
            <person name="Rothfels C.J."/>
            <person name="Schneider L."/>
            <person name="Shu S."/>
            <person name="Stevenson D.W."/>
            <person name="Thummler F."/>
            <person name="Tillich M."/>
            <person name="Villarreal Aguilar J.C."/>
            <person name="Widiez T."/>
            <person name="Wong G.K."/>
            <person name="Wymore A."/>
            <person name="Zhang Y."/>
            <person name="Zimmer A.D."/>
            <person name="Quatrano R.S."/>
            <person name="Mayer K.F.X."/>
            <person name="Goodstein D."/>
            <person name="Casacuberta J.M."/>
            <person name="Vandepoele K."/>
            <person name="Reski R."/>
            <person name="Cuming A.C."/>
            <person name="Tuskan G.A."/>
            <person name="Maumus F."/>
            <person name="Salse J."/>
            <person name="Schmutz J."/>
            <person name="Rensing S.A."/>
        </authorList>
    </citation>
    <scope>NUCLEOTIDE SEQUENCE [LARGE SCALE GENOMIC DNA]</scope>
    <source>
        <strain evidence="2 3">cv. Gransden 2004</strain>
    </source>
</reference>
<accession>A0A2K1KV63</accession>
<reference evidence="2" key="3">
    <citation type="submission" date="2020-12" db="UniProtKB">
        <authorList>
            <consortium name="EnsemblPlants"/>
        </authorList>
    </citation>
    <scope>IDENTIFICATION</scope>
</reference>
<organism evidence="1">
    <name type="scientific">Physcomitrium patens</name>
    <name type="common">Spreading-leaved earth moss</name>
    <name type="synonym">Physcomitrella patens</name>
    <dbReference type="NCBI Taxonomy" id="3218"/>
    <lineage>
        <taxon>Eukaryota</taxon>
        <taxon>Viridiplantae</taxon>
        <taxon>Streptophyta</taxon>
        <taxon>Embryophyta</taxon>
        <taxon>Bryophyta</taxon>
        <taxon>Bryophytina</taxon>
        <taxon>Bryopsida</taxon>
        <taxon>Funariidae</taxon>
        <taxon>Funariales</taxon>
        <taxon>Funariaceae</taxon>
        <taxon>Physcomitrium</taxon>
    </lineage>
</organism>
<keyword evidence="3" id="KW-1185">Reference proteome</keyword>
<evidence type="ECO:0000313" key="3">
    <source>
        <dbReference type="Proteomes" id="UP000006727"/>
    </source>
</evidence>
<dbReference type="InParanoid" id="A0A2K1KV63"/>
<dbReference type="PaxDb" id="3218-PP1S204_57V6.1"/>
<reference evidence="1 3" key="1">
    <citation type="journal article" date="2008" name="Science">
        <title>The Physcomitrella genome reveals evolutionary insights into the conquest of land by plants.</title>
        <authorList>
            <person name="Rensing S."/>
            <person name="Lang D."/>
            <person name="Zimmer A."/>
            <person name="Terry A."/>
            <person name="Salamov A."/>
            <person name="Shapiro H."/>
            <person name="Nishiyama T."/>
            <person name="Perroud P.-F."/>
            <person name="Lindquist E."/>
            <person name="Kamisugi Y."/>
            <person name="Tanahashi T."/>
            <person name="Sakakibara K."/>
            <person name="Fujita T."/>
            <person name="Oishi K."/>
            <person name="Shin-I T."/>
            <person name="Kuroki Y."/>
            <person name="Toyoda A."/>
            <person name="Suzuki Y."/>
            <person name="Hashimoto A."/>
            <person name="Yamaguchi K."/>
            <person name="Sugano A."/>
            <person name="Kohara Y."/>
            <person name="Fujiyama A."/>
            <person name="Anterola A."/>
            <person name="Aoki S."/>
            <person name="Ashton N."/>
            <person name="Barbazuk W.B."/>
            <person name="Barker E."/>
            <person name="Bennetzen J."/>
            <person name="Bezanilla M."/>
            <person name="Blankenship R."/>
            <person name="Cho S.H."/>
            <person name="Dutcher S."/>
            <person name="Estelle M."/>
            <person name="Fawcett J.A."/>
            <person name="Gundlach H."/>
            <person name="Hanada K."/>
            <person name="Heyl A."/>
            <person name="Hicks K.A."/>
            <person name="Hugh J."/>
            <person name="Lohr M."/>
            <person name="Mayer K."/>
            <person name="Melkozernov A."/>
            <person name="Murata T."/>
            <person name="Nelson D."/>
            <person name="Pils B."/>
            <person name="Prigge M."/>
            <person name="Reiss B."/>
            <person name="Renner T."/>
            <person name="Rombauts S."/>
            <person name="Rushton P."/>
            <person name="Sanderfoot A."/>
            <person name="Schween G."/>
            <person name="Shiu S.-H."/>
            <person name="Stueber K."/>
            <person name="Theodoulou F.L."/>
            <person name="Tu H."/>
            <person name="Van de Peer Y."/>
            <person name="Verrier P.J."/>
            <person name="Waters E."/>
            <person name="Wood A."/>
            <person name="Yang L."/>
            <person name="Cove D."/>
            <person name="Cuming A."/>
            <person name="Hasebe M."/>
            <person name="Lucas S."/>
            <person name="Mishler D.B."/>
            <person name="Reski R."/>
            <person name="Grigoriev I."/>
            <person name="Quatrano R.S."/>
            <person name="Boore J.L."/>
        </authorList>
    </citation>
    <scope>NUCLEOTIDE SEQUENCE [LARGE SCALE GENOMIC DNA]</scope>
    <source>
        <strain evidence="2 3">cv. Gransden 2004</strain>
    </source>
</reference>
<evidence type="ECO:0000313" key="2">
    <source>
        <dbReference type="EnsemblPlants" id="PAC:32941940.CDS.1"/>
    </source>
</evidence>
<dbReference type="EnsemblPlants" id="Pp3c3_19770V3.2">
    <property type="protein sequence ID" value="PAC:32941941.CDS.1"/>
    <property type="gene ID" value="Pp3c3_19770"/>
</dbReference>
<dbReference type="AlphaFoldDB" id="A0A2K1KV63"/>
<dbReference type="EnsemblPlants" id="Pp3c3_19770V3.1">
    <property type="protein sequence ID" value="PAC:32941940.CDS.1"/>
    <property type="gene ID" value="Pp3c3_19770"/>
</dbReference>
<evidence type="ECO:0000313" key="1">
    <source>
        <dbReference type="EMBL" id="PNR57682.1"/>
    </source>
</evidence>
<dbReference type="EMBL" id="ABEU02000003">
    <property type="protein sequence ID" value="PNR57682.1"/>
    <property type="molecule type" value="Genomic_DNA"/>
</dbReference>
<dbReference type="Gramene" id="Pp3c3_19770V3.2">
    <property type="protein sequence ID" value="PAC:32941941.CDS.1"/>
    <property type="gene ID" value="Pp3c3_19770"/>
</dbReference>
<protein>
    <submittedName>
        <fullName evidence="1 2">Uncharacterized protein</fullName>
    </submittedName>
</protein>
<dbReference type="Gramene" id="Pp3c3_19770V3.1">
    <property type="protein sequence ID" value="PAC:32941940.CDS.1"/>
    <property type="gene ID" value="Pp3c3_19770"/>
</dbReference>
<dbReference type="Proteomes" id="UP000006727">
    <property type="component" value="Chromosome 3"/>
</dbReference>
<gene>
    <name evidence="1" type="ORF">PHYPA_004676</name>
</gene>
<proteinExistence type="predicted"/>